<feature type="domain" description="PE-PPE" evidence="2">
    <location>
        <begin position="56"/>
        <end position="240"/>
    </location>
</feature>
<name>A0A1X1WUJ5_MYCIR</name>
<gene>
    <name evidence="3" type="ORF">AWC12_07780</name>
</gene>
<reference evidence="3 4" key="1">
    <citation type="submission" date="2016-01" db="EMBL/GenBank/DDBJ databases">
        <title>The new phylogeny of the genus Mycobacterium.</title>
        <authorList>
            <person name="Tarcisio F."/>
            <person name="Conor M."/>
            <person name="Antonella G."/>
            <person name="Elisabetta G."/>
            <person name="Giulia F.S."/>
            <person name="Sara T."/>
            <person name="Anna F."/>
            <person name="Clotilde B."/>
            <person name="Roberto B."/>
            <person name="Veronica D.S."/>
            <person name="Fabio R."/>
            <person name="Monica P."/>
            <person name="Olivier J."/>
            <person name="Enrico T."/>
            <person name="Nicola S."/>
        </authorList>
    </citation>
    <scope>NUCLEOTIDE SEQUENCE [LARGE SCALE GENOMIC DNA]</scope>
    <source>
        <strain evidence="3 4">DSM 45541</strain>
    </source>
</reference>
<evidence type="ECO:0000256" key="1">
    <source>
        <dbReference type="SAM" id="MobiDB-lite"/>
    </source>
</evidence>
<protein>
    <recommendedName>
        <fullName evidence="2">PE-PPE domain-containing protein</fullName>
    </recommendedName>
</protein>
<dbReference type="AlphaFoldDB" id="A0A1X1WUJ5"/>
<dbReference type="Proteomes" id="UP000193622">
    <property type="component" value="Unassembled WGS sequence"/>
</dbReference>
<dbReference type="Pfam" id="PF08237">
    <property type="entry name" value="PE-PPE"/>
    <property type="match status" value="1"/>
</dbReference>
<comment type="caution">
    <text evidence="3">The sequence shown here is derived from an EMBL/GenBank/DDBJ whole genome shotgun (WGS) entry which is preliminary data.</text>
</comment>
<evidence type="ECO:0000313" key="3">
    <source>
        <dbReference type="EMBL" id="ORV90179.1"/>
    </source>
</evidence>
<dbReference type="InterPro" id="IPR013228">
    <property type="entry name" value="PE-PPE_C"/>
</dbReference>
<feature type="compositionally biased region" description="Acidic residues" evidence="1">
    <location>
        <begin position="359"/>
        <end position="368"/>
    </location>
</feature>
<evidence type="ECO:0000313" key="4">
    <source>
        <dbReference type="Proteomes" id="UP000193622"/>
    </source>
</evidence>
<dbReference type="EMBL" id="LQPC01000021">
    <property type="protein sequence ID" value="ORV90179.1"/>
    <property type="molecule type" value="Genomic_DNA"/>
</dbReference>
<evidence type="ECO:0000259" key="2">
    <source>
        <dbReference type="Pfam" id="PF08237"/>
    </source>
</evidence>
<proteinExistence type="predicted"/>
<accession>A0A1X1WUJ5</accession>
<feature type="region of interest" description="Disordered" evidence="1">
    <location>
        <begin position="255"/>
        <end position="384"/>
    </location>
</feature>
<sequence length="384" mass="40527">MWLSPTASGATTALIVGGSGKYATLTDEQMATALGGYFADDIRVNIPYPGLPDDFALSIEVGTANLHEAVYATSAPMTIGGVSEGAPVVIAVLRKLMTDPNPPAPDELDAVVLGTPSPICYSFTGVKYRALPETPYDVLVVKAEYDGVADWPDNWLNILAVANAVMGADQLHVEACFYDITQVPERYITTETRPLGGVTTTVLIPTPVLPLLQPLVDDGASPETIAWLDKVLRPIIDSGYGRFWRRTATADTSFAAQGDTVSHDASTDLANQEPEESPAQHAPDAMAPQEIHASTQSRDVEVVDRDSDGGSQSDIAEGMPDDEDTDEVAATVSEEVDDQQAPAPAVVDPTEPDHRGAAEDDPVSEADDAPSPQGPVSADTATDE</sequence>
<organism evidence="3 4">
    <name type="scientific">Mycolicibacterium iranicum</name>
    <name type="common">Mycobacterium iranicum</name>
    <dbReference type="NCBI Taxonomy" id="912594"/>
    <lineage>
        <taxon>Bacteria</taxon>
        <taxon>Bacillati</taxon>
        <taxon>Actinomycetota</taxon>
        <taxon>Actinomycetes</taxon>
        <taxon>Mycobacteriales</taxon>
        <taxon>Mycobacteriaceae</taxon>
        <taxon>Mycolicibacterium</taxon>
    </lineage>
</organism>
<feature type="compositionally biased region" description="Basic and acidic residues" evidence="1">
    <location>
        <begin position="298"/>
        <end position="308"/>
    </location>
</feature>